<evidence type="ECO:0000259" key="1">
    <source>
        <dbReference type="SMART" id="SM00834"/>
    </source>
</evidence>
<dbReference type="EMBL" id="FOCP01000032">
    <property type="protein sequence ID" value="SEN67498.1"/>
    <property type="molecule type" value="Genomic_DNA"/>
</dbReference>
<reference evidence="2 3" key="1">
    <citation type="submission" date="2016-10" db="EMBL/GenBank/DDBJ databases">
        <authorList>
            <person name="de Groot N.N."/>
        </authorList>
    </citation>
    <scope>NUCLEOTIDE SEQUENCE [LARGE SCALE GENOMIC DNA]</scope>
    <source>
        <strain evidence="2 3">Nm22</strain>
    </source>
</reference>
<dbReference type="OrthoDB" id="9813321at2"/>
<dbReference type="SMART" id="SM00834">
    <property type="entry name" value="CxxC_CXXC_SSSS"/>
    <property type="match status" value="1"/>
</dbReference>
<dbReference type="RefSeq" id="WP_090634596.1">
    <property type="nucleotide sequence ID" value="NZ_FOCP01000032.1"/>
</dbReference>
<feature type="domain" description="Putative regulatory protein FmdB zinc ribbon" evidence="1">
    <location>
        <begin position="1"/>
        <end position="40"/>
    </location>
</feature>
<sequence length="81" mass="9018">MPNYDYKCIPCNLRLEARHSINARAPNCPKCEGVLTKLILSAPTVHGYMASGRENAIRSLQPKQRLGNHLHTPGCKCGHKH</sequence>
<protein>
    <submittedName>
        <fullName evidence="2">Putative regulatory protein, FmdB family</fullName>
    </submittedName>
</protein>
<dbReference type="NCBIfam" id="TIGR02605">
    <property type="entry name" value="CxxC_CxxC_SSSS"/>
    <property type="match status" value="1"/>
</dbReference>
<dbReference type="AlphaFoldDB" id="A0A1H8IIF3"/>
<evidence type="ECO:0000313" key="3">
    <source>
        <dbReference type="Proteomes" id="UP000199459"/>
    </source>
</evidence>
<accession>A0A1H8IIF3</accession>
<gene>
    <name evidence="2" type="ORF">SAMN05216325_13217</name>
</gene>
<dbReference type="Proteomes" id="UP000199459">
    <property type="component" value="Unassembled WGS sequence"/>
</dbReference>
<organism evidence="2 3">
    <name type="scientific">Nitrosomonas marina</name>
    <dbReference type="NCBI Taxonomy" id="917"/>
    <lineage>
        <taxon>Bacteria</taxon>
        <taxon>Pseudomonadati</taxon>
        <taxon>Pseudomonadota</taxon>
        <taxon>Betaproteobacteria</taxon>
        <taxon>Nitrosomonadales</taxon>
        <taxon>Nitrosomonadaceae</taxon>
        <taxon>Nitrosomonas</taxon>
    </lineage>
</organism>
<evidence type="ECO:0000313" key="2">
    <source>
        <dbReference type="EMBL" id="SEN67498.1"/>
    </source>
</evidence>
<proteinExistence type="predicted"/>
<name>A0A1H8IIF3_9PROT</name>
<dbReference type="InterPro" id="IPR013429">
    <property type="entry name" value="Regulatory_FmdB_Zinc_ribbon"/>
</dbReference>
<dbReference type="Pfam" id="PF09723">
    <property type="entry name" value="Zn_ribbon_8"/>
    <property type="match status" value="1"/>
</dbReference>